<dbReference type="EMBL" id="CP014584">
    <property type="protein sequence ID" value="ANZ73600.1"/>
    <property type="molecule type" value="Genomic_DNA"/>
</dbReference>
<protein>
    <submittedName>
        <fullName evidence="2">BA75_00585T0</fullName>
    </submittedName>
</protein>
<evidence type="ECO:0000313" key="3">
    <source>
        <dbReference type="Proteomes" id="UP000094565"/>
    </source>
</evidence>
<organism evidence="2 3">
    <name type="scientific">Komagataella pastoris</name>
    <name type="common">Yeast</name>
    <name type="synonym">Pichia pastoris</name>
    <dbReference type="NCBI Taxonomy" id="4922"/>
    <lineage>
        <taxon>Eukaryota</taxon>
        <taxon>Fungi</taxon>
        <taxon>Dikarya</taxon>
        <taxon>Ascomycota</taxon>
        <taxon>Saccharomycotina</taxon>
        <taxon>Pichiomycetes</taxon>
        <taxon>Pichiales</taxon>
        <taxon>Pichiaceae</taxon>
        <taxon>Komagataella</taxon>
    </lineage>
</organism>
<dbReference type="OrthoDB" id="10299317at2759"/>
<name>A0A1B2J6K9_PICPA</name>
<evidence type="ECO:0000313" key="2">
    <source>
        <dbReference type="EMBL" id="ANZ73600.1"/>
    </source>
</evidence>
<dbReference type="Proteomes" id="UP000094565">
    <property type="component" value="Chromosome 1"/>
</dbReference>
<reference evidence="2 3" key="1">
    <citation type="submission" date="2016-02" db="EMBL/GenBank/DDBJ databases">
        <title>Comparative genomic and transcriptomic foundation for Pichia pastoris.</title>
        <authorList>
            <person name="Love K.R."/>
            <person name="Shah K.A."/>
            <person name="Whittaker C.A."/>
            <person name="Wu J."/>
            <person name="Bartlett M.C."/>
            <person name="Ma D."/>
            <person name="Leeson R.L."/>
            <person name="Priest M."/>
            <person name="Young S.K."/>
            <person name="Love J.C."/>
        </authorList>
    </citation>
    <scope>NUCLEOTIDE SEQUENCE [LARGE SCALE GENOMIC DNA]</scope>
    <source>
        <strain evidence="2 3">ATCC 28485</strain>
    </source>
</reference>
<feature type="region of interest" description="Disordered" evidence="1">
    <location>
        <begin position="22"/>
        <end position="43"/>
    </location>
</feature>
<accession>A0A1B2J6K9</accession>
<proteinExistence type="predicted"/>
<dbReference type="AlphaFoldDB" id="A0A1B2J6K9"/>
<keyword evidence="3" id="KW-1185">Reference proteome</keyword>
<sequence length="319" mass="36622">MRDANLNAFSVFLDLTRHKLQKEQTSEEEQSTDKKKLTRLETKDKSVLKGKPKVKQTQKSRVKSVVSKKTIDVLELVGVKYNTTSNKFELNTVPEYFVKNIKFILLIHAFNELCTKSSTLLDVIPVLKRINKVLRNTTFVDLKGNCKGNTNCRMFTHYFEALNKTLVAISAHTCTDRHQIFQLAINIYLHLVQVMATKLFCTQQTRPIDKLLAHIAQPVVESVIMDRPLPQSAPTPLPTYLELLKTQKLPTTRYKLSEVAQKDALYDLAHYFLTVLQLIIENSKDAFTLTDITHRKLLLAAIIHCSEPGLARIYRKIQW</sequence>
<gene>
    <name evidence="2" type="primary">GTT2</name>
    <name evidence="2" type="ORF">ATY40_BA7500585</name>
</gene>
<evidence type="ECO:0000256" key="1">
    <source>
        <dbReference type="SAM" id="MobiDB-lite"/>
    </source>
</evidence>